<protein>
    <submittedName>
        <fullName evidence="2">Uncharacterized protein</fullName>
    </submittedName>
</protein>
<dbReference type="PROSITE" id="PS50297">
    <property type="entry name" value="ANK_REP_REGION"/>
    <property type="match status" value="1"/>
</dbReference>
<dbReference type="InterPro" id="IPR002110">
    <property type="entry name" value="Ankyrin_rpt"/>
</dbReference>
<accession>A0A2T6ZSQ0</accession>
<gene>
    <name evidence="2" type="ORF">B9Z19DRAFT_66469</name>
</gene>
<dbReference type="Gene3D" id="1.25.40.20">
    <property type="entry name" value="Ankyrin repeat-containing domain"/>
    <property type="match status" value="1"/>
</dbReference>
<keyword evidence="1" id="KW-0040">ANK repeat</keyword>
<dbReference type="Proteomes" id="UP000244722">
    <property type="component" value="Unassembled WGS sequence"/>
</dbReference>
<evidence type="ECO:0000256" key="1">
    <source>
        <dbReference type="PROSITE-ProRule" id="PRU00023"/>
    </source>
</evidence>
<feature type="repeat" description="ANK" evidence="1">
    <location>
        <begin position="51"/>
        <end position="83"/>
    </location>
</feature>
<dbReference type="PROSITE" id="PS50088">
    <property type="entry name" value="ANK_REPEAT"/>
    <property type="match status" value="1"/>
</dbReference>
<keyword evidence="3" id="KW-1185">Reference proteome</keyword>
<dbReference type="SUPFAM" id="SSF48403">
    <property type="entry name" value="Ankyrin repeat"/>
    <property type="match status" value="1"/>
</dbReference>
<dbReference type="InterPro" id="IPR036770">
    <property type="entry name" value="Ankyrin_rpt-contain_sf"/>
</dbReference>
<name>A0A2T6ZSQ0_TUBBO</name>
<proteinExistence type="predicted"/>
<reference evidence="2 3" key="1">
    <citation type="submission" date="2017-04" db="EMBL/GenBank/DDBJ databases">
        <title>Draft genome sequence of Tuber borchii Vittad., a whitish edible truffle.</title>
        <authorList>
            <consortium name="DOE Joint Genome Institute"/>
            <person name="Murat C."/>
            <person name="Kuo A."/>
            <person name="Barry K.W."/>
            <person name="Clum A."/>
            <person name="Dockter R.B."/>
            <person name="Fauchery L."/>
            <person name="Iotti M."/>
            <person name="Kohler A."/>
            <person name="Labutti K."/>
            <person name="Lindquist E.A."/>
            <person name="Lipzen A."/>
            <person name="Ohm R.A."/>
            <person name="Wang M."/>
            <person name="Grigoriev I.V."/>
            <person name="Zambonelli A."/>
            <person name="Martin F.M."/>
        </authorList>
    </citation>
    <scope>NUCLEOTIDE SEQUENCE [LARGE SCALE GENOMIC DNA]</scope>
    <source>
        <strain evidence="2 3">Tbo3840</strain>
    </source>
</reference>
<sequence>MGLLNFPDELLLLVAENLQDAHDLSSLLKTNTRLAFTLSSLLCKLAAAPEYATTALYYAAANGDADMVQNILEKGATVELAGYKDVNLDGEKTGDEGEKCSKDMVDFVVKKGADLVLDTGTNGSGEFRAINWAAWTGNVAMTKFLVSRGAGYRSPPPFSRRGHRCYQFRWPNSSQFCSFS</sequence>
<dbReference type="SMART" id="SM00248">
    <property type="entry name" value="ANK"/>
    <property type="match status" value="2"/>
</dbReference>
<dbReference type="EMBL" id="NESQ01000117">
    <property type="protein sequence ID" value="PUU78522.1"/>
    <property type="molecule type" value="Genomic_DNA"/>
</dbReference>
<dbReference type="Pfam" id="PF00023">
    <property type="entry name" value="Ank"/>
    <property type="match status" value="1"/>
</dbReference>
<comment type="caution">
    <text evidence="2">The sequence shown here is derived from an EMBL/GenBank/DDBJ whole genome shotgun (WGS) entry which is preliminary data.</text>
</comment>
<evidence type="ECO:0000313" key="3">
    <source>
        <dbReference type="Proteomes" id="UP000244722"/>
    </source>
</evidence>
<dbReference type="AlphaFoldDB" id="A0A2T6ZSQ0"/>
<organism evidence="2 3">
    <name type="scientific">Tuber borchii</name>
    <name type="common">White truffle</name>
    <dbReference type="NCBI Taxonomy" id="42251"/>
    <lineage>
        <taxon>Eukaryota</taxon>
        <taxon>Fungi</taxon>
        <taxon>Dikarya</taxon>
        <taxon>Ascomycota</taxon>
        <taxon>Pezizomycotina</taxon>
        <taxon>Pezizomycetes</taxon>
        <taxon>Pezizales</taxon>
        <taxon>Tuberaceae</taxon>
        <taxon>Tuber</taxon>
    </lineage>
</organism>
<evidence type="ECO:0000313" key="2">
    <source>
        <dbReference type="EMBL" id="PUU78522.1"/>
    </source>
</evidence>